<protein>
    <submittedName>
        <fullName evidence="1">Uncharacterized protein</fullName>
    </submittedName>
</protein>
<reference evidence="1 2" key="1">
    <citation type="submission" date="2019-09" db="EMBL/GenBank/DDBJ databases">
        <title>Draft genome of the ectomycorrhizal ascomycete Sphaerosporella brunnea.</title>
        <authorList>
            <consortium name="DOE Joint Genome Institute"/>
            <person name="Benucci G.M."/>
            <person name="Marozzi G."/>
            <person name="Antonielli L."/>
            <person name="Sanchez S."/>
            <person name="Marco P."/>
            <person name="Wang X."/>
            <person name="Falini L.B."/>
            <person name="Barry K."/>
            <person name="Haridas S."/>
            <person name="Lipzen A."/>
            <person name="Labutti K."/>
            <person name="Grigoriev I.V."/>
            <person name="Murat C."/>
            <person name="Martin F."/>
            <person name="Albertini E."/>
            <person name="Donnini D."/>
            <person name="Bonito G."/>
        </authorList>
    </citation>
    <scope>NUCLEOTIDE SEQUENCE [LARGE SCALE GENOMIC DNA]</scope>
    <source>
        <strain evidence="1 2">Sb_GMNB300</strain>
    </source>
</reference>
<comment type="caution">
    <text evidence="1">The sequence shown here is derived from an EMBL/GenBank/DDBJ whole genome shotgun (WGS) entry which is preliminary data.</text>
</comment>
<organism evidence="1 2">
    <name type="scientific">Sphaerosporella brunnea</name>
    <dbReference type="NCBI Taxonomy" id="1250544"/>
    <lineage>
        <taxon>Eukaryota</taxon>
        <taxon>Fungi</taxon>
        <taxon>Dikarya</taxon>
        <taxon>Ascomycota</taxon>
        <taxon>Pezizomycotina</taxon>
        <taxon>Pezizomycetes</taxon>
        <taxon>Pezizales</taxon>
        <taxon>Pyronemataceae</taxon>
        <taxon>Sphaerosporella</taxon>
    </lineage>
</organism>
<gene>
    <name evidence="1" type="ORF">FN846DRAFT_894745</name>
</gene>
<name>A0A5J5EIG2_9PEZI</name>
<evidence type="ECO:0000313" key="1">
    <source>
        <dbReference type="EMBL" id="KAA8894799.1"/>
    </source>
</evidence>
<keyword evidence="2" id="KW-1185">Reference proteome</keyword>
<dbReference type="AlphaFoldDB" id="A0A5J5EIG2"/>
<dbReference type="InParanoid" id="A0A5J5EIG2"/>
<accession>A0A5J5EIG2</accession>
<evidence type="ECO:0000313" key="2">
    <source>
        <dbReference type="Proteomes" id="UP000326924"/>
    </source>
</evidence>
<dbReference type="EMBL" id="VXIS01000310">
    <property type="protein sequence ID" value="KAA8894799.1"/>
    <property type="molecule type" value="Genomic_DNA"/>
</dbReference>
<sequence>MPPTAAEKEAALSAWKADADPRVLVKLLQKDAHVEKYEQELKEGLNVFGNEISVDDELDQAVGRRDRHAAKEIQDRTTLIGQYKHALSQYKAREKSTSARMRRMNDERKAAETVLVDLLMWEDRRSRQAVLDKRAAEKAYAGLRDCVKKQAEDVKKMRTSAHRLQQTADGVVSLANTFVEEFKKRSAQLGTQKEERKTIDTALEKAEKDIKLCCELLNTRSARPKIRGDGDDA</sequence>
<proteinExistence type="predicted"/>
<dbReference type="Proteomes" id="UP000326924">
    <property type="component" value="Unassembled WGS sequence"/>
</dbReference>